<dbReference type="EMBL" id="GBRH01260926">
    <property type="protein sequence ID" value="JAD36969.1"/>
    <property type="molecule type" value="Transcribed_RNA"/>
</dbReference>
<accession>A0A0A8ZC44</accession>
<organism evidence="1">
    <name type="scientific">Arundo donax</name>
    <name type="common">Giant reed</name>
    <name type="synonym">Donax arundinaceus</name>
    <dbReference type="NCBI Taxonomy" id="35708"/>
    <lineage>
        <taxon>Eukaryota</taxon>
        <taxon>Viridiplantae</taxon>
        <taxon>Streptophyta</taxon>
        <taxon>Embryophyta</taxon>
        <taxon>Tracheophyta</taxon>
        <taxon>Spermatophyta</taxon>
        <taxon>Magnoliopsida</taxon>
        <taxon>Liliopsida</taxon>
        <taxon>Poales</taxon>
        <taxon>Poaceae</taxon>
        <taxon>PACMAD clade</taxon>
        <taxon>Arundinoideae</taxon>
        <taxon>Arundineae</taxon>
        <taxon>Arundo</taxon>
    </lineage>
</organism>
<evidence type="ECO:0000313" key="1">
    <source>
        <dbReference type="EMBL" id="JAD36969.1"/>
    </source>
</evidence>
<reference evidence="1" key="2">
    <citation type="journal article" date="2015" name="Data Brief">
        <title>Shoot transcriptome of the giant reed, Arundo donax.</title>
        <authorList>
            <person name="Barrero R.A."/>
            <person name="Guerrero F.D."/>
            <person name="Moolhuijzen P."/>
            <person name="Goolsby J.A."/>
            <person name="Tidwell J."/>
            <person name="Bellgard S.E."/>
            <person name="Bellgard M.I."/>
        </authorList>
    </citation>
    <scope>NUCLEOTIDE SEQUENCE</scope>
    <source>
        <tissue evidence="1">Shoot tissue taken approximately 20 cm above the soil surface</tissue>
    </source>
</reference>
<protein>
    <submittedName>
        <fullName evidence="1">Uncharacterized protein</fullName>
    </submittedName>
</protein>
<sequence length="45" mass="5150">MVPTTSPFALHSLKRRPWRAAHEEAPNLGEVEPGPCRWLQSRLAR</sequence>
<name>A0A0A8ZC44_ARUDO</name>
<reference evidence="1" key="1">
    <citation type="submission" date="2014-09" db="EMBL/GenBank/DDBJ databases">
        <authorList>
            <person name="Magalhaes I.L.F."/>
            <person name="Oliveira U."/>
            <person name="Santos F.R."/>
            <person name="Vidigal T.H.D.A."/>
            <person name="Brescovit A.D."/>
            <person name="Santos A.J."/>
        </authorList>
    </citation>
    <scope>NUCLEOTIDE SEQUENCE</scope>
    <source>
        <tissue evidence="1">Shoot tissue taken approximately 20 cm above the soil surface</tissue>
    </source>
</reference>
<proteinExistence type="predicted"/>
<dbReference type="AlphaFoldDB" id="A0A0A8ZC44"/>